<proteinExistence type="inferred from homology"/>
<dbReference type="KEGG" id="tmb:Thimo_2759"/>
<dbReference type="STRING" id="765912.Thimo_2759"/>
<evidence type="ECO:0000256" key="3">
    <source>
        <dbReference type="ARBA" id="ARBA00022764"/>
    </source>
</evidence>
<dbReference type="HOGENOM" id="CLU_095993_4_1_6"/>
<dbReference type="InterPro" id="IPR014340">
    <property type="entry name" value="LptA"/>
</dbReference>
<dbReference type="GO" id="GO:0015920">
    <property type="term" value="P:lipopolysaccharide transport"/>
    <property type="evidence" value="ECO:0007669"/>
    <property type="project" value="UniProtKB-UniRule"/>
</dbReference>
<reference evidence="6 7" key="1">
    <citation type="submission" date="2011-09" db="EMBL/GenBank/DDBJ databases">
        <title>Complete sequence of chromosome of Thioflavicoccus mobilis 8321.</title>
        <authorList>
            <consortium name="US DOE Joint Genome Institute"/>
            <person name="Lucas S."/>
            <person name="Han J."/>
            <person name="Lapidus A."/>
            <person name="Cheng J.-F."/>
            <person name="Goodwin L."/>
            <person name="Pitluck S."/>
            <person name="Peters L."/>
            <person name="Ovchinnikova G."/>
            <person name="Lu M."/>
            <person name="Detter J.C."/>
            <person name="Han C."/>
            <person name="Tapia R."/>
            <person name="Land M."/>
            <person name="Hauser L."/>
            <person name="Kyrpides N."/>
            <person name="Ivanova N."/>
            <person name="Pagani I."/>
            <person name="Vogl K."/>
            <person name="Liu Z."/>
            <person name="Imhoff J."/>
            <person name="Thiel V."/>
            <person name="Frigaard N.-U."/>
            <person name="Bryant D."/>
            <person name="Woyke T."/>
        </authorList>
    </citation>
    <scope>NUCLEOTIDE SEQUENCE [LARGE SCALE GENOMIC DNA]</scope>
    <source>
        <strain evidence="6 7">8321</strain>
    </source>
</reference>
<protein>
    <recommendedName>
        <fullName evidence="4">Lipopolysaccharide export system protein LptA</fullName>
    </recommendedName>
</protein>
<keyword evidence="2 4" id="KW-0732">Signal</keyword>
<dbReference type="Pfam" id="PF03968">
    <property type="entry name" value="LptD_N"/>
    <property type="match status" value="1"/>
</dbReference>
<comment type="similarity">
    <text evidence="4">Belongs to the LptA family.</text>
</comment>
<dbReference type="GO" id="GO:0043165">
    <property type="term" value="P:Gram-negative-bacterium-type cell outer membrane assembly"/>
    <property type="evidence" value="ECO:0007669"/>
    <property type="project" value="UniProtKB-UniRule"/>
</dbReference>
<keyword evidence="3 4" id="KW-0574">Periplasm</keyword>
<keyword evidence="7" id="KW-1185">Reference proteome</keyword>
<dbReference type="GO" id="GO:0001530">
    <property type="term" value="F:lipopolysaccharide binding"/>
    <property type="evidence" value="ECO:0007669"/>
    <property type="project" value="InterPro"/>
</dbReference>
<dbReference type="EMBL" id="CP003051">
    <property type="protein sequence ID" value="AGA91469.1"/>
    <property type="molecule type" value="Genomic_DNA"/>
</dbReference>
<dbReference type="InterPro" id="IPR005653">
    <property type="entry name" value="OstA-like_N"/>
</dbReference>
<dbReference type="AlphaFoldDB" id="L0H1M7"/>
<accession>L0H1M7</accession>
<comment type="function">
    <text evidence="4">Involved in the assembly of lipopolysaccharide (LPS). Required for the translocation of LPS from the inner membrane to the outer membrane. May form a bridge between the inner membrane and the outer membrane, via interactions with LptC and LptD, thereby facilitating LPS transfer across the periplasm.</text>
</comment>
<feature type="domain" description="Organic solvent tolerance-like N-terminal" evidence="5">
    <location>
        <begin position="37"/>
        <end position="146"/>
    </location>
</feature>
<dbReference type="GO" id="GO:0030288">
    <property type="term" value="C:outer membrane-bounded periplasmic space"/>
    <property type="evidence" value="ECO:0007669"/>
    <property type="project" value="TreeGrafter"/>
</dbReference>
<dbReference type="GO" id="GO:0017089">
    <property type="term" value="F:glycolipid transfer activity"/>
    <property type="evidence" value="ECO:0007669"/>
    <property type="project" value="TreeGrafter"/>
</dbReference>
<dbReference type="InterPro" id="IPR052037">
    <property type="entry name" value="LPS_export_LptA"/>
</dbReference>
<sequence length="171" mass="19011" precursor="true">MSHPSIPNGRRAVRLLAAFLLLIAVPVQAADQDEPIQIEADSVELDEQESTSLYVGNVIVVQGQMSIAADRVLVHHRPDRRPEHITAWGQPVRYRQQPTGDAKENRARALRMEYDVTKEQITLIDQAELLQGNDRFSSDRIVYDRAHAQVKAGASAKGSGRVKITIVPEAK</sequence>
<feature type="signal peptide" evidence="4">
    <location>
        <begin position="1"/>
        <end position="29"/>
    </location>
</feature>
<gene>
    <name evidence="4" type="primary">lptA</name>
    <name evidence="6" type="ORF">Thimo_2759</name>
</gene>
<feature type="chain" id="PRO_5009016624" description="Lipopolysaccharide export system protein LptA" evidence="4">
    <location>
        <begin position="30"/>
        <end position="171"/>
    </location>
</feature>
<dbReference type="Gene3D" id="2.60.450.10">
    <property type="entry name" value="Lipopolysaccharide (LPS) transport protein A like domain"/>
    <property type="match status" value="1"/>
</dbReference>
<dbReference type="PANTHER" id="PTHR36504">
    <property type="entry name" value="LIPOPOLYSACCHARIDE EXPORT SYSTEM PROTEIN LPTA"/>
    <property type="match status" value="1"/>
</dbReference>
<keyword evidence="1 4" id="KW-0813">Transport</keyword>
<comment type="subunit">
    <text evidence="4">Component of the lipopolysaccharide transport and assembly complex.</text>
</comment>
<dbReference type="OrthoDB" id="9795964at2"/>
<organism evidence="6 7">
    <name type="scientific">Thioflavicoccus mobilis 8321</name>
    <dbReference type="NCBI Taxonomy" id="765912"/>
    <lineage>
        <taxon>Bacteria</taxon>
        <taxon>Pseudomonadati</taxon>
        <taxon>Pseudomonadota</taxon>
        <taxon>Gammaproteobacteria</taxon>
        <taxon>Chromatiales</taxon>
        <taxon>Chromatiaceae</taxon>
        <taxon>Thioflavicoccus</taxon>
    </lineage>
</organism>
<dbReference type="PANTHER" id="PTHR36504:SF1">
    <property type="entry name" value="LIPOPOLYSACCHARIDE EXPORT SYSTEM PROTEIN LPTA"/>
    <property type="match status" value="1"/>
</dbReference>
<dbReference type="NCBIfam" id="TIGR03002">
    <property type="entry name" value="outer_YhbN_LptA"/>
    <property type="match status" value="1"/>
</dbReference>
<dbReference type="eggNOG" id="COG1934">
    <property type="taxonomic scope" value="Bacteria"/>
</dbReference>
<dbReference type="HAMAP" id="MF_01914">
    <property type="entry name" value="LPS_assembly_LptA"/>
    <property type="match status" value="1"/>
</dbReference>
<name>L0H1M7_9GAMM</name>
<evidence type="ECO:0000256" key="1">
    <source>
        <dbReference type="ARBA" id="ARBA00022448"/>
    </source>
</evidence>
<dbReference type="RefSeq" id="WP_015281601.1">
    <property type="nucleotide sequence ID" value="NC_019940.1"/>
</dbReference>
<evidence type="ECO:0000259" key="5">
    <source>
        <dbReference type="Pfam" id="PF03968"/>
    </source>
</evidence>
<dbReference type="Proteomes" id="UP000010816">
    <property type="component" value="Chromosome"/>
</dbReference>
<evidence type="ECO:0000313" key="7">
    <source>
        <dbReference type="Proteomes" id="UP000010816"/>
    </source>
</evidence>
<evidence type="ECO:0000313" key="6">
    <source>
        <dbReference type="EMBL" id="AGA91469.1"/>
    </source>
</evidence>
<evidence type="ECO:0000256" key="2">
    <source>
        <dbReference type="ARBA" id="ARBA00022729"/>
    </source>
</evidence>
<comment type="subcellular location">
    <subcellularLocation>
        <location evidence="4">Periplasm</location>
    </subcellularLocation>
</comment>
<evidence type="ECO:0000256" key="4">
    <source>
        <dbReference type="HAMAP-Rule" id="MF_01914"/>
    </source>
</evidence>
<dbReference type="GO" id="GO:0009279">
    <property type="term" value="C:cell outer membrane"/>
    <property type="evidence" value="ECO:0007669"/>
    <property type="project" value="TreeGrafter"/>
</dbReference>